<dbReference type="PROSITE" id="PS50851">
    <property type="entry name" value="CHEW"/>
    <property type="match status" value="1"/>
</dbReference>
<dbReference type="InterPro" id="IPR011006">
    <property type="entry name" value="CheY-like_superfamily"/>
</dbReference>
<dbReference type="PIRSF" id="PIRSF002867">
    <property type="entry name" value="CheV"/>
    <property type="match status" value="1"/>
</dbReference>
<dbReference type="EMBL" id="UOFX01000085">
    <property type="protein sequence ID" value="VAX11479.1"/>
    <property type="molecule type" value="Genomic_DNA"/>
</dbReference>
<accession>A0A3B1AZG6</accession>
<dbReference type="Gene3D" id="2.40.50.180">
    <property type="entry name" value="CheA-289, Domain 4"/>
    <property type="match status" value="1"/>
</dbReference>
<evidence type="ECO:0000313" key="3">
    <source>
        <dbReference type="EMBL" id="VAX11479.1"/>
    </source>
</evidence>
<dbReference type="InterPro" id="IPR036061">
    <property type="entry name" value="CheW-like_dom_sf"/>
</dbReference>
<dbReference type="SMART" id="SM00448">
    <property type="entry name" value="REC"/>
    <property type="match status" value="1"/>
</dbReference>
<feature type="domain" description="Response regulatory" evidence="1">
    <location>
        <begin position="179"/>
        <end position="300"/>
    </location>
</feature>
<dbReference type="AlphaFoldDB" id="A0A3B1AZG6"/>
<dbReference type="PROSITE" id="PS50110">
    <property type="entry name" value="RESPONSE_REGULATORY"/>
    <property type="match status" value="1"/>
</dbReference>
<protein>
    <submittedName>
        <fullName evidence="3">Chemotaxis protein CheV</fullName>
        <ecNumber evidence="3">2.7.3.-</ecNumber>
    </submittedName>
</protein>
<reference evidence="3" key="1">
    <citation type="submission" date="2018-06" db="EMBL/GenBank/DDBJ databases">
        <authorList>
            <person name="Zhirakovskaya E."/>
        </authorList>
    </citation>
    <scope>NUCLEOTIDE SEQUENCE</scope>
</reference>
<dbReference type="GO" id="GO:0006935">
    <property type="term" value="P:chemotaxis"/>
    <property type="evidence" value="ECO:0007669"/>
    <property type="project" value="InterPro"/>
</dbReference>
<organism evidence="3">
    <name type="scientific">hydrothermal vent metagenome</name>
    <dbReference type="NCBI Taxonomy" id="652676"/>
    <lineage>
        <taxon>unclassified sequences</taxon>
        <taxon>metagenomes</taxon>
        <taxon>ecological metagenomes</taxon>
    </lineage>
</organism>
<dbReference type="GO" id="GO:0000160">
    <property type="term" value="P:phosphorelay signal transduction system"/>
    <property type="evidence" value="ECO:0007669"/>
    <property type="project" value="InterPro"/>
</dbReference>
<dbReference type="InterPro" id="IPR024181">
    <property type="entry name" value="Chemotax_regulator_CheV"/>
</dbReference>
<dbReference type="SUPFAM" id="SSF50341">
    <property type="entry name" value="CheW-like"/>
    <property type="match status" value="1"/>
</dbReference>
<evidence type="ECO:0000259" key="1">
    <source>
        <dbReference type="PROSITE" id="PS50110"/>
    </source>
</evidence>
<evidence type="ECO:0000259" key="2">
    <source>
        <dbReference type="PROSITE" id="PS50851"/>
    </source>
</evidence>
<dbReference type="InterPro" id="IPR002545">
    <property type="entry name" value="CheW-lke_dom"/>
</dbReference>
<gene>
    <name evidence="3" type="ORF">MNBD_GAMMA26-2536</name>
</gene>
<name>A0A3B1AZG6_9ZZZZ</name>
<dbReference type="PANTHER" id="PTHR47233">
    <property type="entry name" value="CHEMOTAXIS PROTEIN CHEV"/>
    <property type="match status" value="1"/>
</dbReference>
<dbReference type="SMART" id="SM00260">
    <property type="entry name" value="CheW"/>
    <property type="match status" value="1"/>
</dbReference>
<dbReference type="EC" id="2.7.3.-" evidence="3"/>
<dbReference type="Gene3D" id="3.40.50.2300">
    <property type="match status" value="1"/>
</dbReference>
<dbReference type="PANTHER" id="PTHR47233:SF2">
    <property type="entry name" value="CHEMOTAXIS SIGNAL TRANSDUCTION SYSTEM RESPONSE REGULATOR CHEV"/>
    <property type="match status" value="1"/>
</dbReference>
<dbReference type="InterPro" id="IPR001789">
    <property type="entry name" value="Sig_transdc_resp-reg_receiver"/>
</dbReference>
<dbReference type="GO" id="GO:0016740">
    <property type="term" value="F:transferase activity"/>
    <property type="evidence" value="ECO:0007669"/>
    <property type="project" value="UniProtKB-KW"/>
</dbReference>
<sequence length="303" mass="32838">MPDIKDRPEDINSQQDLLLFYLGSNQAFGINVLKMKEIIPYESLTQLPGAHPAVVGVARLRGHPLPVIDLSAAIGMHPIGANSDLSPYSIIISEFSRMLQGFLVSKVDRIISLEWKDILPPPAASGRASYITGVIQVDGRLVEILDVERVMHSVSPQDAPADHGLDLDPALMEQLSNKLVMLVDDSSLARKQISKTLDLIGLNYISATDGKDALDKLHELQEEGRSVDLIISDIEMPEVDGYSLTREIRKDESLSSVYILLHTSLSGSVSDENTQASGADAALAKFMTEELAAAVVKGLTSGK</sequence>
<dbReference type="Gene3D" id="2.30.30.40">
    <property type="entry name" value="SH3 Domains"/>
    <property type="match status" value="1"/>
</dbReference>
<dbReference type="Pfam" id="PF00072">
    <property type="entry name" value="Response_reg"/>
    <property type="match status" value="1"/>
</dbReference>
<keyword evidence="3" id="KW-0808">Transferase</keyword>
<feature type="domain" description="CheW-like" evidence="2">
    <location>
        <begin position="14"/>
        <end position="156"/>
    </location>
</feature>
<dbReference type="Pfam" id="PF01584">
    <property type="entry name" value="CheW"/>
    <property type="match status" value="1"/>
</dbReference>
<dbReference type="SUPFAM" id="SSF52172">
    <property type="entry name" value="CheY-like"/>
    <property type="match status" value="1"/>
</dbReference>
<proteinExistence type="predicted"/>